<evidence type="ECO:0000313" key="6">
    <source>
        <dbReference type="Proteomes" id="UP000311382"/>
    </source>
</evidence>
<evidence type="ECO:0000256" key="1">
    <source>
        <dbReference type="ARBA" id="ARBA00007130"/>
    </source>
</evidence>
<dbReference type="GO" id="GO:0000407">
    <property type="term" value="C:phagophore assembly site"/>
    <property type="evidence" value="ECO:0007669"/>
    <property type="project" value="TreeGrafter"/>
</dbReference>
<dbReference type="Pfam" id="PF07855">
    <property type="entry name" value="ATG101"/>
    <property type="match status" value="1"/>
</dbReference>
<evidence type="ECO:0000256" key="4">
    <source>
        <dbReference type="SAM" id="MobiDB-lite"/>
    </source>
</evidence>
<dbReference type="InterPro" id="IPR012445">
    <property type="entry name" value="ATG101"/>
</dbReference>
<feature type="compositionally biased region" description="Low complexity" evidence="4">
    <location>
        <begin position="121"/>
        <end position="148"/>
    </location>
</feature>
<dbReference type="GO" id="GO:0000045">
    <property type="term" value="P:autophagosome assembly"/>
    <property type="evidence" value="ECO:0007669"/>
    <property type="project" value="TreeGrafter"/>
</dbReference>
<sequence length="300" mass="31666">MAPAPAAPAQPEVFQASIAVERSWLREVVRAVLGTILFHRVCGNLRPDSLAVASVTFPTPAEPELEELIAAKVELLARVLLDGAGAADAPARRAKLYVSLYPTPLPFPPPASSSRPRRHPTTPLSSGPRAASPAAPSASPTRRPGAAATLAQAAPAAVSSALGWFSASARAALSGGGDEAASEAGNACEEGQEDEVWMREALEARGARPWEGWCVEFELHDFVLRSLEFVMLKTAHVPPITTTDRMPYGVLILVDPRSPPFNVPKAVVKEVEAFPALHKALVGGGSGERERRAASVASKW</sequence>
<dbReference type="Proteomes" id="UP000311382">
    <property type="component" value="Unassembled WGS sequence"/>
</dbReference>
<proteinExistence type="inferred from homology"/>
<feature type="region of interest" description="Disordered" evidence="4">
    <location>
        <begin position="108"/>
        <end position="148"/>
    </location>
</feature>
<gene>
    <name evidence="5" type="ORF">DMC30DRAFT_413217</name>
</gene>
<dbReference type="GO" id="GO:1990316">
    <property type="term" value="C:Atg1/ULK1 kinase complex"/>
    <property type="evidence" value="ECO:0007669"/>
    <property type="project" value="TreeGrafter"/>
</dbReference>
<evidence type="ECO:0000256" key="3">
    <source>
        <dbReference type="ARBA" id="ARBA00023006"/>
    </source>
</evidence>
<dbReference type="STRING" id="5288.A0A5C5G9L8"/>
<keyword evidence="6" id="KW-1185">Reference proteome</keyword>
<dbReference type="PANTHER" id="PTHR13292:SF0">
    <property type="entry name" value="AUTOPHAGY-RELATED PROTEIN 101"/>
    <property type="match status" value="1"/>
</dbReference>
<protein>
    <recommendedName>
        <fullName evidence="2">Autophagy-related protein 101</fullName>
    </recommendedName>
</protein>
<name>A0A5C5G9L8_9BASI</name>
<evidence type="ECO:0000256" key="2">
    <source>
        <dbReference type="ARBA" id="ARBA00018874"/>
    </source>
</evidence>
<reference evidence="5 6" key="1">
    <citation type="submission" date="2019-03" db="EMBL/GenBank/DDBJ databases">
        <title>Rhodosporidium diobovatum UCD-FST 08-225 genome sequencing, assembly, and annotation.</title>
        <authorList>
            <person name="Fakankun I.U."/>
            <person name="Fristensky B."/>
            <person name="Levin D.B."/>
        </authorList>
    </citation>
    <scope>NUCLEOTIDE SEQUENCE [LARGE SCALE GENOMIC DNA]</scope>
    <source>
        <strain evidence="5 6">UCD-FST 08-225</strain>
    </source>
</reference>
<keyword evidence="3" id="KW-0072">Autophagy</keyword>
<dbReference type="OrthoDB" id="10259639at2759"/>
<dbReference type="AlphaFoldDB" id="A0A5C5G9L8"/>
<organism evidence="5 6">
    <name type="scientific">Rhodotorula diobovata</name>
    <dbReference type="NCBI Taxonomy" id="5288"/>
    <lineage>
        <taxon>Eukaryota</taxon>
        <taxon>Fungi</taxon>
        <taxon>Dikarya</taxon>
        <taxon>Basidiomycota</taxon>
        <taxon>Pucciniomycotina</taxon>
        <taxon>Microbotryomycetes</taxon>
        <taxon>Sporidiobolales</taxon>
        <taxon>Sporidiobolaceae</taxon>
        <taxon>Rhodotorula</taxon>
    </lineage>
</organism>
<accession>A0A5C5G9L8</accession>
<comment type="similarity">
    <text evidence="1">Belongs to the ATG101 family.</text>
</comment>
<dbReference type="PANTHER" id="PTHR13292">
    <property type="entry name" value="AUTOPHAGY-RELATED PROTEIN 101"/>
    <property type="match status" value="1"/>
</dbReference>
<comment type="caution">
    <text evidence="5">The sequence shown here is derived from an EMBL/GenBank/DDBJ whole genome shotgun (WGS) entry which is preliminary data.</text>
</comment>
<evidence type="ECO:0000313" key="5">
    <source>
        <dbReference type="EMBL" id="TNY24611.1"/>
    </source>
</evidence>
<dbReference type="GO" id="GO:0019901">
    <property type="term" value="F:protein kinase binding"/>
    <property type="evidence" value="ECO:0007669"/>
    <property type="project" value="TreeGrafter"/>
</dbReference>
<dbReference type="EMBL" id="SOZI01000002">
    <property type="protein sequence ID" value="TNY24611.1"/>
    <property type="molecule type" value="Genomic_DNA"/>
</dbReference>